<dbReference type="Pfam" id="PF00015">
    <property type="entry name" value="MCPsignal"/>
    <property type="match status" value="1"/>
</dbReference>
<dbReference type="Gene3D" id="1.10.287.950">
    <property type="entry name" value="Methyl-accepting chemotaxis protein"/>
    <property type="match status" value="1"/>
</dbReference>
<name>A0ABX1ZDZ5_9BACL</name>
<keyword evidence="4" id="KW-1185">Reference proteome</keyword>
<dbReference type="SUPFAM" id="SSF58104">
    <property type="entry name" value="Methyl-accepting chemotaxis protein (MCP) signaling domain"/>
    <property type="match status" value="1"/>
</dbReference>
<gene>
    <name evidence="3" type="ORF">GC102_38325</name>
</gene>
<reference evidence="3 4" key="1">
    <citation type="submission" date="2019-10" db="EMBL/GenBank/DDBJ databases">
        <title>Description of Paenibacillus choica sp. nov.</title>
        <authorList>
            <person name="Carlier A."/>
            <person name="Qi S."/>
        </authorList>
    </citation>
    <scope>NUCLEOTIDE SEQUENCE [LARGE SCALE GENOMIC DNA]</scope>
    <source>
        <strain evidence="3 4">LMG 31460</strain>
    </source>
</reference>
<evidence type="ECO:0000256" key="1">
    <source>
        <dbReference type="ARBA" id="ARBA00023224"/>
    </source>
</evidence>
<protein>
    <recommendedName>
        <fullName evidence="2">Methyl-accepting transducer domain-containing protein</fullName>
    </recommendedName>
</protein>
<organism evidence="3 4">
    <name type="scientific">Paenibacillus germinis</name>
    <dbReference type="NCBI Taxonomy" id="2654979"/>
    <lineage>
        <taxon>Bacteria</taxon>
        <taxon>Bacillati</taxon>
        <taxon>Bacillota</taxon>
        <taxon>Bacilli</taxon>
        <taxon>Bacillales</taxon>
        <taxon>Paenibacillaceae</taxon>
        <taxon>Paenibacillus</taxon>
    </lineage>
</organism>
<dbReference type="PANTHER" id="PTHR32089:SF112">
    <property type="entry name" value="LYSOZYME-LIKE PROTEIN-RELATED"/>
    <property type="match status" value="1"/>
</dbReference>
<feature type="domain" description="Methyl-accepting transducer" evidence="2">
    <location>
        <begin position="3"/>
        <end position="69"/>
    </location>
</feature>
<evidence type="ECO:0000259" key="2">
    <source>
        <dbReference type="Pfam" id="PF00015"/>
    </source>
</evidence>
<proteinExistence type="predicted"/>
<dbReference type="PANTHER" id="PTHR32089">
    <property type="entry name" value="METHYL-ACCEPTING CHEMOTAXIS PROTEIN MCPB"/>
    <property type="match status" value="1"/>
</dbReference>
<comment type="caution">
    <text evidence="3">The sequence shown here is derived from an EMBL/GenBank/DDBJ whole genome shotgun (WGS) entry which is preliminary data.</text>
</comment>
<evidence type="ECO:0000313" key="4">
    <source>
        <dbReference type="Proteomes" id="UP000658690"/>
    </source>
</evidence>
<dbReference type="Proteomes" id="UP000658690">
    <property type="component" value="Unassembled WGS sequence"/>
</dbReference>
<accession>A0ABX1ZDZ5</accession>
<evidence type="ECO:0000313" key="3">
    <source>
        <dbReference type="EMBL" id="NOU91543.1"/>
    </source>
</evidence>
<dbReference type="InterPro" id="IPR004089">
    <property type="entry name" value="MCPsignal_dom"/>
</dbReference>
<sequence length="117" mass="12518">MASVTSMQEVKDEVKHGVQLIIQSGDMFGGILQAIANISEQVQDLSSATEEMSAGSQEVSASIAEMAHLAKQSSQQSQTIVSHTKEQMYAMEAIDKSVISLSETAEALQSVVGRFKV</sequence>
<dbReference type="RefSeq" id="WP_171694215.1">
    <property type="nucleotide sequence ID" value="NZ_WHOC01000198.1"/>
</dbReference>
<dbReference type="EMBL" id="WHOC01000198">
    <property type="protein sequence ID" value="NOU91543.1"/>
    <property type="molecule type" value="Genomic_DNA"/>
</dbReference>
<keyword evidence="1" id="KW-0807">Transducer</keyword>